<reference evidence="1" key="3">
    <citation type="submission" date="2022-06" db="UniProtKB">
        <authorList>
            <consortium name="EnsemblPlants"/>
        </authorList>
    </citation>
    <scope>IDENTIFICATION</scope>
</reference>
<dbReference type="SUPFAM" id="SSF54001">
    <property type="entry name" value="Cysteine proteinases"/>
    <property type="match status" value="1"/>
</dbReference>
<sequence>MLLEKERRMYKDWLDRWRVFFDPVFADELLNHEFDIDLDLIREMLSQNHVGCRADWAKMFMFPVWLARTWSLYVLDIDHKKILVMDPMETMSGNMKLKHEESAKLFLKGFCWCVNNICHGGLVGSLGWTFSYNTGMHPPCSRENSGIYIVHYLRDYNGLYIRTLTNGELEYLRKKLAYEIVAMRGNKGDFPDFMYLEILE</sequence>
<dbReference type="Proteomes" id="UP000015106">
    <property type="component" value="Chromosome 5"/>
</dbReference>
<accession>A0A8R7QCM2</accession>
<evidence type="ECO:0000313" key="1">
    <source>
        <dbReference type="EnsemblPlants" id="TuG1812G0500002365.01.T01"/>
    </source>
</evidence>
<proteinExistence type="predicted"/>
<keyword evidence="2" id="KW-1185">Reference proteome</keyword>
<dbReference type="AlphaFoldDB" id="A0A8R7QCM2"/>
<dbReference type="Gene3D" id="3.40.395.10">
    <property type="entry name" value="Adenoviral Proteinase, Chain A"/>
    <property type="match status" value="1"/>
</dbReference>
<protein>
    <submittedName>
        <fullName evidence="1">Uncharacterized protein</fullName>
    </submittedName>
</protein>
<organism evidence="1 2">
    <name type="scientific">Triticum urartu</name>
    <name type="common">Red wild einkorn</name>
    <name type="synonym">Crithodium urartu</name>
    <dbReference type="NCBI Taxonomy" id="4572"/>
    <lineage>
        <taxon>Eukaryota</taxon>
        <taxon>Viridiplantae</taxon>
        <taxon>Streptophyta</taxon>
        <taxon>Embryophyta</taxon>
        <taxon>Tracheophyta</taxon>
        <taxon>Spermatophyta</taxon>
        <taxon>Magnoliopsida</taxon>
        <taxon>Liliopsida</taxon>
        <taxon>Poales</taxon>
        <taxon>Poaceae</taxon>
        <taxon>BOP clade</taxon>
        <taxon>Pooideae</taxon>
        <taxon>Triticodae</taxon>
        <taxon>Triticeae</taxon>
        <taxon>Triticinae</taxon>
        <taxon>Triticum</taxon>
    </lineage>
</organism>
<dbReference type="Gramene" id="TuG1812G0500002365.01.T01">
    <property type="protein sequence ID" value="TuG1812G0500002365.01.T01"/>
    <property type="gene ID" value="TuG1812G0500002365.01"/>
</dbReference>
<dbReference type="EnsemblPlants" id="TuG1812G0500002365.01.T01">
    <property type="protein sequence ID" value="TuG1812G0500002365.01.T01"/>
    <property type="gene ID" value="TuG1812G0500002365.01"/>
</dbReference>
<name>A0A8R7QCM2_TRIUA</name>
<dbReference type="InterPro" id="IPR038765">
    <property type="entry name" value="Papain-like_cys_pep_sf"/>
</dbReference>
<reference evidence="2" key="1">
    <citation type="journal article" date="2013" name="Nature">
        <title>Draft genome of the wheat A-genome progenitor Triticum urartu.</title>
        <authorList>
            <person name="Ling H.Q."/>
            <person name="Zhao S."/>
            <person name="Liu D."/>
            <person name="Wang J."/>
            <person name="Sun H."/>
            <person name="Zhang C."/>
            <person name="Fan H."/>
            <person name="Li D."/>
            <person name="Dong L."/>
            <person name="Tao Y."/>
            <person name="Gao C."/>
            <person name="Wu H."/>
            <person name="Li Y."/>
            <person name="Cui Y."/>
            <person name="Guo X."/>
            <person name="Zheng S."/>
            <person name="Wang B."/>
            <person name="Yu K."/>
            <person name="Liang Q."/>
            <person name="Yang W."/>
            <person name="Lou X."/>
            <person name="Chen J."/>
            <person name="Feng M."/>
            <person name="Jian J."/>
            <person name="Zhang X."/>
            <person name="Luo G."/>
            <person name="Jiang Y."/>
            <person name="Liu J."/>
            <person name="Wang Z."/>
            <person name="Sha Y."/>
            <person name="Zhang B."/>
            <person name="Wu H."/>
            <person name="Tang D."/>
            <person name="Shen Q."/>
            <person name="Xue P."/>
            <person name="Zou S."/>
            <person name="Wang X."/>
            <person name="Liu X."/>
            <person name="Wang F."/>
            <person name="Yang Y."/>
            <person name="An X."/>
            <person name="Dong Z."/>
            <person name="Zhang K."/>
            <person name="Zhang X."/>
            <person name="Luo M.C."/>
            <person name="Dvorak J."/>
            <person name="Tong Y."/>
            <person name="Wang J."/>
            <person name="Yang H."/>
            <person name="Li Z."/>
            <person name="Wang D."/>
            <person name="Zhang A."/>
            <person name="Wang J."/>
        </authorList>
    </citation>
    <scope>NUCLEOTIDE SEQUENCE</scope>
    <source>
        <strain evidence="2">cv. G1812</strain>
    </source>
</reference>
<reference evidence="1" key="2">
    <citation type="submission" date="2018-03" db="EMBL/GenBank/DDBJ databases">
        <title>The Triticum urartu genome reveals the dynamic nature of wheat genome evolution.</title>
        <authorList>
            <person name="Ling H."/>
            <person name="Ma B."/>
            <person name="Shi X."/>
            <person name="Liu H."/>
            <person name="Dong L."/>
            <person name="Sun H."/>
            <person name="Cao Y."/>
            <person name="Gao Q."/>
            <person name="Zheng S."/>
            <person name="Li Y."/>
            <person name="Yu Y."/>
            <person name="Du H."/>
            <person name="Qi M."/>
            <person name="Li Y."/>
            <person name="Yu H."/>
            <person name="Cui Y."/>
            <person name="Wang N."/>
            <person name="Chen C."/>
            <person name="Wu H."/>
            <person name="Zhao Y."/>
            <person name="Zhang J."/>
            <person name="Li Y."/>
            <person name="Zhou W."/>
            <person name="Zhang B."/>
            <person name="Hu W."/>
            <person name="Eijk M."/>
            <person name="Tang J."/>
            <person name="Witsenboer H."/>
            <person name="Zhao S."/>
            <person name="Li Z."/>
            <person name="Zhang A."/>
            <person name="Wang D."/>
            <person name="Liang C."/>
        </authorList>
    </citation>
    <scope>NUCLEOTIDE SEQUENCE [LARGE SCALE GENOMIC DNA]</scope>
    <source>
        <strain evidence="1">cv. G1812</strain>
    </source>
</reference>
<evidence type="ECO:0000313" key="2">
    <source>
        <dbReference type="Proteomes" id="UP000015106"/>
    </source>
</evidence>